<dbReference type="PATRIC" id="fig|1254432.3.peg.10496"/>
<dbReference type="HOGENOM" id="CLU_3030064_0_0_7"/>
<dbReference type="EMBL" id="CP003969">
    <property type="protein sequence ID" value="AGP41293.1"/>
    <property type="molecule type" value="Genomic_DNA"/>
</dbReference>
<accession>S4YEK2</accession>
<evidence type="ECO:0000313" key="1">
    <source>
        <dbReference type="EMBL" id="AGP41293.1"/>
    </source>
</evidence>
<organism evidence="1 2">
    <name type="scientific">Sorangium cellulosum So0157-2</name>
    <dbReference type="NCBI Taxonomy" id="1254432"/>
    <lineage>
        <taxon>Bacteria</taxon>
        <taxon>Pseudomonadati</taxon>
        <taxon>Myxococcota</taxon>
        <taxon>Polyangia</taxon>
        <taxon>Polyangiales</taxon>
        <taxon>Polyangiaceae</taxon>
        <taxon>Sorangium</taxon>
    </lineage>
</organism>
<protein>
    <submittedName>
        <fullName evidence="1">Uncharacterized protein</fullName>
    </submittedName>
</protein>
<gene>
    <name evidence="1" type="ORF">SCE1572_46455</name>
</gene>
<name>S4YEK2_SORCE</name>
<sequence length="55" mass="5643">MERVEASPALAIIGVKVERVEGCSTGWSTAAQTGCGVLTVSSGALSRLRSGAHER</sequence>
<evidence type="ECO:0000313" key="2">
    <source>
        <dbReference type="Proteomes" id="UP000014803"/>
    </source>
</evidence>
<dbReference type="Proteomes" id="UP000014803">
    <property type="component" value="Chromosome"/>
</dbReference>
<dbReference type="AlphaFoldDB" id="S4YEK2"/>
<reference evidence="1 2" key="1">
    <citation type="journal article" date="2013" name="Sci. Rep.">
        <title>Extraordinary expansion of a Sorangium cellulosum genome from an alkaline milieu.</title>
        <authorList>
            <person name="Han K."/>
            <person name="Li Z.F."/>
            <person name="Peng R."/>
            <person name="Zhu L.P."/>
            <person name="Zhou T."/>
            <person name="Wang L.G."/>
            <person name="Li S.G."/>
            <person name="Zhang X.B."/>
            <person name="Hu W."/>
            <person name="Wu Z.H."/>
            <person name="Qin N."/>
            <person name="Li Y.Z."/>
        </authorList>
    </citation>
    <scope>NUCLEOTIDE SEQUENCE [LARGE SCALE GENOMIC DNA]</scope>
    <source>
        <strain evidence="1 2">So0157-2</strain>
    </source>
</reference>
<proteinExistence type="predicted"/>
<dbReference type="KEGG" id="scu:SCE1572_46455"/>